<sequence>MKHDEFKRPIIVLTAFGRPTVISSAMEAYLFLADWPAERRDPAHSFAMKACQAAVRGDIEAETVRGVFAAFAEKQDMLAPDIALMSRGRRAGPQSFA</sequence>
<dbReference type="EMBL" id="JBHSLV010000066">
    <property type="protein sequence ID" value="MFC5396127.1"/>
    <property type="molecule type" value="Genomic_DNA"/>
</dbReference>
<evidence type="ECO:0000313" key="2">
    <source>
        <dbReference type="Proteomes" id="UP001596104"/>
    </source>
</evidence>
<dbReference type="Proteomes" id="UP001596104">
    <property type="component" value="Unassembled WGS sequence"/>
</dbReference>
<reference evidence="2" key="1">
    <citation type="journal article" date="2019" name="Int. J. Syst. Evol. Microbiol.">
        <title>The Global Catalogue of Microorganisms (GCM) 10K type strain sequencing project: providing services to taxonomists for standard genome sequencing and annotation.</title>
        <authorList>
            <consortium name="The Broad Institute Genomics Platform"/>
            <consortium name="The Broad Institute Genome Sequencing Center for Infectious Disease"/>
            <person name="Wu L."/>
            <person name="Ma J."/>
        </authorList>
    </citation>
    <scope>NUCLEOTIDE SEQUENCE [LARGE SCALE GENOMIC DNA]</scope>
    <source>
        <strain evidence="2">CGMCC 1.16326</strain>
    </source>
</reference>
<protein>
    <submittedName>
        <fullName evidence="1">DUF982 domain-containing protein</fullName>
    </submittedName>
</protein>
<comment type="caution">
    <text evidence="1">The sequence shown here is derived from an EMBL/GenBank/DDBJ whole genome shotgun (WGS) entry which is preliminary data.</text>
</comment>
<dbReference type="Gene3D" id="6.10.250.730">
    <property type="match status" value="1"/>
</dbReference>
<organism evidence="1 2">
    <name type="scientific">Bosea vestrisii</name>
    <dbReference type="NCBI Taxonomy" id="151416"/>
    <lineage>
        <taxon>Bacteria</taxon>
        <taxon>Pseudomonadati</taxon>
        <taxon>Pseudomonadota</taxon>
        <taxon>Alphaproteobacteria</taxon>
        <taxon>Hyphomicrobiales</taxon>
        <taxon>Boseaceae</taxon>
        <taxon>Bosea</taxon>
    </lineage>
</organism>
<name>A0ABW0HFT3_9HYPH</name>
<gene>
    <name evidence="1" type="ORF">ACFPPC_26145</name>
</gene>
<evidence type="ECO:0000313" key="1">
    <source>
        <dbReference type="EMBL" id="MFC5396127.1"/>
    </source>
</evidence>
<dbReference type="Pfam" id="PF06169">
    <property type="entry name" value="DUF982"/>
    <property type="match status" value="1"/>
</dbReference>
<dbReference type="RefSeq" id="WP_291680537.1">
    <property type="nucleotide sequence ID" value="NZ_JBHSLV010000066.1"/>
</dbReference>
<keyword evidence="2" id="KW-1185">Reference proteome</keyword>
<accession>A0ABW0HFT3</accession>
<proteinExistence type="predicted"/>
<dbReference type="InterPro" id="IPR010385">
    <property type="entry name" value="DUF982"/>
</dbReference>